<dbReference type="InterPro" id="IPR018062">
    <property type="entry name" value="HTH_AraC-typ_CS"/>
</dbReference>
<proteinExistence type="predicted"/>
<dbReference type="Proteomes" id="UP000242418">
    <property type="component" value="Unassembled WGS sequence"/>
</dbReference>
<dbReference type="GO" id="GO:0003700">
    <property type="term" value="F:DNA-binding transcription factor activity"/>
    <property type="evidence" value="ECO:0007669"/>
    <property type="project" value="InterPro"/>
</dbReference>
<dbReference type="PROSITE" id="PS00041">
    <property type="entry name" value="HTH_ARAC_FAMILY_1"/>
    <property type="match status" value="1"/>
</dbReference>
<protein>
    <submittedName>
        <fullName evidence="5">Transcriptional regulator, AraC family</fullName>
    </submittedName>
</protein>
<dbReference type="PROSITE" id="PS01124">
    <property type="entry name" value="HTH_ARAC_FAMILY_2"/>
    <property type="match status" value="1"/>
</dbReference>
<dbReference type="SUPFAM" id="SSF54427">
    <property type="entry name" value="NTF2-like"/>
    <property type="match status" value="1"/>
</dbReference>
<evidence type="ECO:0000256" key="1">
    <source>
        <dbReference type="ARBA" id="ARBA00023015"/>
    </source>
</evidence>
<dbReference type="SUPFAM" id="SSF46689">
    <property type="entry name" value="Homeodomain-like"/>
    <property type="match status" value="1"/>
</dbReference>
<keyword evidence="3" id="KW-0804">Transcription</keyword>
<dbReference type="GO" id="GO:0043565">
    <property type="term" value="F:sequence-specific DNA binding"/>
    <property type="evidence" value="ECO:0007669"/>
    <property type="project" value="InterPro"/>
</dbReference>
<dbReference type="AlphaFoldDB" id="A0AB37ZAR3"/>
<evidence type="ECO:0000313" key="5">
    <source>
        <dbReference type="EMBL" id="SCW78190.1"/>
    </source>
</evidence>
<sequence length="285" mass="32622">MSCRDASGKLAGMHNADFPDDAQQTERTRATVMRYHYSWKDRDLDAVMALYHPDIQYHDFFQQRCMGFAELREYVRNNLPRQPGEALEHTDRIRIDGHTAFIQYRISLHGSGGLLAFRTGEAITVRDGLIWRIHEYATLMREERELSAASDSRPALSRLGLSARQLGLLAQDLEDYMQRAQAYLDPQLSLPQVATATGYSRNQISHLLNQVLGQSFYRYINHKRLQHLLASLDAGNDLLRIDELAFAAGFNSLSAFYSCFRRHTGLSPKAYLKQISLRARTQDKP</sequence>
<name>A0AB37ZAR3_9PSED</name>
<evidence type="ECO:0000259" key="4">
    <source>
        <dbReference type="PROSITE" id="PS01124"/>
    </source>
</evidence>
<keyword evidence="2" id="KW-0238">DNA-binding</keyword>
<dbReference type="EMBL" id="FMTL01000003">
    <property type="protein sequence ID" value="SCW78190.1"/>
    <property type="molecule type" value="Genomic_DNA"/>
</dbReference>
<dbReference type="Gene3D" id="1.10.10.60">
    <property type="entry name" value="Homeodomain-like"/>
    <property type="match status" value="2"/>
</dbReference>
<organism evidence="5 6">
    <name type="scientific">Pseudomonas peli</name>
    <dbReference type="NCBI Taxonomy" id="592361"/>
    <lineage>
        <taxon>Bacteria</taxon>
        <taxon>Pseudomonadati</taxon>
        <taxon>Pseudomonadota</taxon>
        <taxon>Gammaproteobacteria</taxon>
        <taxon>Pseudomonadales</taxon>
        <taxon>Pseudomonadaceae</taxon>
        <taxon>Pseudomonas</taxon>
    </lineage>
</organism>
<evidence type="ECO:0000256" key="3">
    <source>
        <dbReference type="ARBA" id="ARBA00023163"/>
    </source>
</evidence>
<evidence type="ECO:0000256" key="2">
    <source>
        <dbReference type="ARBA" id="ARBA00023125"/>
    </source>
</evidence>
<dbReference type="SMART" id="SM00342">
    <property type="entry name" value="HTH_ARAC"/>
    <property type="match status" value="1"/>
</dbReference>
<dbReference type="Pfam" id="PF12833">
    <property type="entry name" value="HTH_18"/>
    <property type="match status" value="1"/>
</dbReference>
<dbReference type="InterPro" id="IPR018060">
    <property type="entry name" value="HTH_AraC"/>
</dbReference>
<feature type="domain" description="HTH araC/xylS-type" evidence="4">
    <location>
        <begin position="174"/>
        <end position="274"/>
    </location>
</feature>
<dbReference type="InterPro" id="IPR032710">
    <property type="entry name" value="NTF2-like_dom_sf"/>
</dbReference>
<accession>A0AB37ZAR3</accession>
<dbReference type="Gene3D" id="3.10.450.50">
    <property type="match status" value="1"/>
</dbReference>
<dbReference type="PANTHER" id="PTHR43280">
    <property type="entry name" value="ARAC-FAMILY TRANSCRIPTIONAL REGULATOR"/>
    <property type="match status" value="1"/>
</dbReference>
<gene>
    <name evidence="5" type="ORF">SAMN05216370_3488</name>
</gene>
<dbReference type="Pfam" id="PF12680">
    <property type="entry name" value="SnoaL_2"/>
    <property type="match status" value="1"/>
</dbReference>
<dbReference type="PANTHER" id="PTHR43280:SF27">
    <property type="entry name" value="TRANSCRIPTIONAL REGULATOR MTLR"/>
    <property type="match status" value="1"/>
</dbReference>
<keyword evidence="1" id="KW-0805">Transcription regulation</keyword>
<evidence type="ECO:0000313" key="6">
    <source>
        <dbReference type="Proteomes" id="UP000242418"/>
    </source>
</evidence>
<dbReference type="InterPro" id="IPR009057">
    <property type="entry name" value="Homeodomain-like_sf"/>
</dbReference>
<comment type="caution">
    <text evidence="5">The sequence shown here is derived from an EMBL/GenBank/DDBJ whole genome shotgun (WGS) entry which is preliminary data.</text>
</comment>
<keyword evidence="6" id="KW-1185">Reference proteome</keyword>
<reference evidence="5 6" key="1">
    <citation type="submission" date="2016-10" db="EMBL/GenBank/DDBJ databases">
        <authorList>
            <person name="Varghese N."/>
            <person name="Submissions S."/>
        </authorList>
    </citation>
    <scope>NUCLEOTIDE SEQUENCE [LARGE SCALE GENOMIC DNA]</scope>
    <source>
        <strain evidence="5 6">DSM 17833</strain>
    </source>
</reference>
<dbReference type="InterPro" id="IPR037401">
    <property type="entry name" value="SnoaL-like"/>
</dbReference>
<dbReference type="GO" id="GO:0009893">
    <property type="term" value="P:positive regulation of metabolic process"/>
    <property type="evidence" value="ECO:0007669"/>
    <property type="project" value="UniProtKB-ARBA"/>
</dbReference>